<evidence type="ECO:0000256" key="1">
    <source>
        <dbReference type="ARBA" id="ARBA00012513"/>
    </source>
</evidence>
<dbReference type="InterPro" id="IPR011009">
    <property type="entry name" value="Kinase-like_dom_sf"/>
</dbReference>
<dbReference type="Gene3D" id="3.30.200.20">
    <property type="entry name" value="Phosphorylase Kinase, domain 1"/>
    <property type="match status" value="1"/>
</dbReference>
<dbReference type="EMBL" id="CP128986">
    <property type="protein sequence ID" value="WOC11410.1"/>
    <property type="molecule type" value="Genomic_DNA"/>
</dbReference>
<sequence>MTSPDMSLGPYRIVRLLGRGGMGEVYEAVDTVKDRAVALKVLPAHLAEDAEYRTRFLRESQTVARLNDPHVIPIHDFGEIDGRLYLDMRIVHGRDLRSILRDGPIPTDLAVDIVGQVAGALDTAHASGLLHRDVKPENILVDDKGFAYLVDFGIAQAAGATRLTQTGTAIGSFAYMAPERFADSVNLTPAADVYSLACVLFEAVTGRPPYAATSIEQIISGHLTRPIASTGTVLDPVIAAGTAKDPAQRMQTCGAFAAAARDAVAGRHLQTLPAPIPPAPTPPAPTPQTPLPRHPGRTGGGRVALVATIVVLVVTLLAGGVWFAVDRSGDGSQDTVADGSTTQPVESSRTPTTTTVTETSPAPETVTRPAETTETPRAVGDLGLSTPISTPPCDGRTVTVVYSAITPGAYAREVGDTLARYPGSEYLRTDQSCSSLRQSKEGNPIYAVYFEGSSLADTCATTAQHPGSNARRLDDVTAVGVDIC</sequence>
<dbReference type="SMART" id="SM00220">
    <property type="entry name" value="S_TKc"/>
    <property type="match status" value="1"/>
</dbReference>
<keyword evidence="9" id="KW-1133">Transmembrane helix</keyword>
<evidence type="ECO:0000259" key="10">
    <source>
        <dbReference type="PROSITE" id="PS50011"/>
    </source>
</evidence>
<organism evidence="11">
    <name type="scientific">Gordonia sp. MP11Mi</name>
    <dbReference type="NCBI Taxonomy" id="3022769"/>
    <lineage>
        <taxon>Bacteria</taxon>
        <taxon>Bacillati</taxon>
        <taxon>Actinomycetota</taxon>
        <taxon>Actinomycetes</taxon>
        <taxon>Mycobacteriales</taxon>
        <taxon>Gordoniaceae</taxon>
        <taxon>Gordonia</taxon>
    </lineage>
</organism>
<gene>
    <name evidence="11" type="primary">pknD_3</name>
    <name evidence="11" type="ORF">MP11Mi_04780</name>
</gene>
<evidence type="ECO:0000256" key="7">
    <source>
        <dbReference type="PROSITE-ProRule" id="PRU10141"/>
    </source>
</evidence>
<feature type="compositionally biased region" description="Pro residues" evidence="8">
    <location>
        <begin position="274"/>
        <end position="293"/>
    </location>
</feature>
<reference evidence="11" key="1">
    <citation type="submission" date="2023-06" db="EMBL/GenBank/DDBJ databases">
        <title>Gordonia sp. nov. and Pseudochrobactrum sp. nov., two species isolated from the burying beetle Nicrophorus vespilloides.</title>
        <authorList>
            <person name="Poehlein A."/>
            <person name="Guzman J."/>
            <person name="Daniel R."/>
            <person name="Vilcinskas A."/>
        </authorList>
    </citation>
    <scope>NUCLEOTIDE SEQUENCE</scope>
    <source>
        <strain evidence="11">MP11Mi</strain>
    </source>
</reference>
<dbReference type="AlphaFoldDB" id="A0AA97GUA4"/>
<dbReference type="Gene3D" id="1.10.510.10">
    <property type="entry name" value="Transferase(Phosphotransferase) domain 1"/>
    <property type="match status" value="1"/>
</dbReference>
<evidence type="ECO:0000256" key="6">
    <source>
        <dbReference type="ARBA" id="ARBA00022840"/>
    </source>
</evidence>
<evidence type="ECO:0000256" key="4">
    <source>
        <dbReference type="ARBA" id="ARBA00022741"/>
    </source>
</evidence>
<evidence type="ECO:0000256" key="8">
    <source>
        <dbReference type="SAM" id="MobiDB-lite"/>
    </source>
</evidence>
<keyword evidence="2" id="KW-0723">Serine/threonine-protein kinase</keyword>
<evidence type="ECO:0000256" key="9">
    <source>
        <dbReference type="SAM" id="Phobius"/>
    </source>
</evidence>
<dbReference type="InterPro" id="IPR017441">
    <property type="entry name" value="Protein_kinase_ATP_BS"/>
</dbReference>
<dbReference type="CDD" id="cd14014">
    <property type="entry name" value="STKc_PknB_like"/>
    <property type="match status" value="1"/>
</dbReference>
<dbReference type="SUPFAM" id="SSF56112">
    <property type="entry name" value="Protein kinase-like (PK-like)"/>
    <property type="match status" value="1"/>
</dbReference>
<dbReference type="PANTHER" id="PTHR43289:SF6">
    <property type="entry name" value="SERINE_THREONINE-PROTEIN KINASE NEKL-3"/>
    <property type="match status" value="1"/>
</dbReference>
<evidence type="ECO:0000256" key="2">
    <source>
        <dbReference type="ARBA" id="ARBA00022527"/>
    </source>
</evidence>
<feature type="region of interest" description="Disordered" evidence="8">
    <location>
        <begin position="327"/>
        <end position="390"/>
    </location>
</feature>
<dbReference type="InterPro" id="IPR000719">
    <property type="entry name" value="Prot_kinase_dom"/>
</dbReference>
<proteinExistence type="predicted"/>
<keyword evidence="9" id="KW-0812">Transmembrane</keyword>
<evidence type="ECO:0000256" key="3">
    <source>
        <dbReference type="ARBA" id="ARBA00022679"/>
    </source>
</evidence>
<dbReference type="PANTHER" id="PTHR43289">
    <property type="entry name" value="MITOGEN-ACTIVATED PROTEIN KINASE KINASE KINASE 20-RELATED"/>
    <property type="match status" value="1"/>
</dbReference>
<evidence type="ECO:0000256" key="5">
    <source>
        <dbReference type="ARBA" id="ARBA00022777"/>
    </source>
</evidence>
<dbReference type="RefSeq" id="WP_420040726.1">
    <property type="nucleotide sequence ID" value="NZ_CP128986.1"/>
</dbReference>
<evidence type="ECO:0000313" key="11">
    <source>
        <dbReference type="EMBL" id="WOC11410.1"/>
    </source>
</evidence>
<dbReference type="PROSITE" id="PS00108">
    <property type="entry name" value="PROTEIN_KINASE_ST"/>
    <property type="match status" value="1"/>
</dbReference>
<dbReference type="Pfam" id="PF00069">
    <property type="entry name" value="Pkinase"/>
    <property type="match status" value="1"/>
</dbReference>
<dbReference type="InterPro" id="IPR008271">
    <property type="entry name" value="Ser/Thr_kinase_AS"/>
</dbReference>
<keyword evidence="4 7" id="KW-0547">Nucleotide-binding</keyword>
<dbReference type="PROSITE" id="PS50011">
    <property type="entry name" value="PROTEIN_KINASE_DOM"/>
    <property type="match status" value="1"/>
</dbReference>
<keyword evidence="3 11" id="KW-0808">Transferase</keyword>
<dbReference type="GO" id="GO:0005524">
    <property type="term" value="F:ATP binding"/>
    <property type="evidence" value="ECO:0007669"/>
    <property type="project" value="UniProtKB-UniRule"/>
</dbReference>
<feature type="compositionally biased region" description="Low complexity" evidence="8">
    <location>
        <begin position="345"/>
        <end position="367"/>
    </location>
</feature>
<keyword evidence="6 7" id="KW-0067">ATP-binding</keyword>
<feature type="transmembrane region" description="Helical" evidence="9">
    <location>
        <begin position="303"/>
        <end position="325"/>
    </location>
</feature>
<name>A0AA97GUA4_9ACTN</name>
<dbReference type="EC" id="2.7.11.1" evidence="1"/>
<dbReference type="GO" id="GO:0004674">
    <property type="term" value="F:protein serine/threonine kinase activity"/>
    <property type="evidence" value="ECO:0007669"/>
    <property type="project" value="UniProtKB-KW"/>
</dbReference>
<feature type="region of interest" description="Disordered" evidence="8">
    <location>
        <begin position="271"/>
        <end position="299"/>
    </location>
</feature>
<feature type="domain" description="Protein kinase" evidence="10">
    <location>
        <begin position="11"/>
        <end position="264"/>
    </location>
</feature>
<feature type="binding site" evidence="7">
    <location>
        <position position="40"/>
    </location>
    <ligand>
        <name>ATP</name>
        <dbReference type="ChEBI" id="CHEBI:30616"/>
    </ligand>
</feature>
<keyword evidence="9" id="KW-0472">Membrane</keyword>
<protein>
    <recommendedName>
        <fullName evidence="1">non-specific serine/threonine protein kinase</fullName>
        <ecNumber evidence="1">2.7.11.1</ecNumber>
    </recommendedName>
</protein>
<dbReference type="PROSITE" id="PS00107">
    <property type="entry name" value="PROTEIN_KINASE_ATP"/>
    <property type="match status" value="1"/>
</dbReference>
<dbReference type="FunFam" id="3.30.200.20:FF:000348">
    <property type="entry name" value="Serine/threonine protein kinase"/>
    <property type="match status" value="1"/>
</dbReference>
<keyword evidence="5 11" id="KW-0418">Kinase</keyword>
<accession>A0AA97GUA4</accession>
<feature type="compositionally biased region" description="Polar residues" evidence="8">
    <location>
        <begin position="330"/>
        <end position="344"/>
    </location>
</feature>